<proteinExistence type="predicted"/>
<dbReference type="InterPro" id="IPR011990">
    <property type="entry name" value="TPR-like_helical_dom_sf"/>
</dbReference>
<dbReference type="KEGG" id="ptrr:6343115"/>
<dbReference type="EMBL" id="DS231618">
    <property type="protein sequence ID" value="EDU47779.1"/>
    <property type="molecule type" value="Genomic_DNA"/>
</dbReference>
<dbReference type="OMA" id="RCFAHTG"/>
<evidence type="ECO:0000313" key="2">
    <source>
        <dbReference type="Proteomes" id="UP000001471"/>
    </source>
</evidence>
<dbReference type="STRING" id="426418.B2W5H2"/>
<protein>
    <submittedName>
        <fullName evidence="1">Uncharacterized protein</fullName>
    </submittedName>
</protein>
<reference evidence="2" key="1">
    <citation type="journal article" date="2013" name="G3 (Bethesda)">
        <title>Comparative genomics of a plant-pathogenic fungus, Pyrenophora tritici-repentis, reveals transduplication and the impact of repeat elements on pathogenicity and population divergence.</title>
        <authorList>
            <person name="Manning V.A."/>
            <person name="Pandelova I."/>
            <person name="Dhillon B."/>
            <person name="Wilhelm L.J."/>
            <person name="Goodwin S.B."/>
            <person name="Berlin A.M."/>
            <person name="Figueroa M."/>
            <person name="Freitag M."/>
            <person name="Hane J.K."/>
            <person name="Henrissat B."/>
            <person name="Holman W.H."/>
            <person name="Kodira C.D."/>
            <person name="Martin J."/>
            <person name="Oliver R.P."/>
            <person name="Robbertse B."/>
            <person name="Schackwitz W."/>
            <person name="Schwartz D.C."/>
            <person name="Spatafora J.W."/>
            <person name="Turgeon B.G."/>
            <person name="Yandava C."/>
            <person name="Young S."/>
            <person name="Zhou S."/>
            <person name="Zeng Q."/>
            <person name="Grigoriev I.V."/>
            <person name="Ma L.-J."/>
            <person name="Ciuffetti L.M."/>
        </authorList>
    </citation>
    <scope>NUCLEOTIDE SEQUENCE [LARGE SCALE GENOMIC DNA]</scope>
    <source>
        <strain evidence="2">Pt-1C-BFP</strain>
    </source>
</reference>
<dbReference type="GeneID" id="6343115"/>
<dbReference type="Proteomes" id="UP000001471">
    <property type="component" value="Unassembled WGS sequence"/>
</dbReference>
<evidence type="ECO:0000313" key="1">
    <source>
        <dbReference type="EMBL" id="EDU47779.1"/>
    </source>
</evidence>
<organism evidence="1 2">
    <name type="scientific">Pyrenophora tritici-repentis (strain Pt-1C-BFP)</name>
    <name type="common">Wheat tan spot fungus</name>
    <name type="synonym">Drechslera tritici-repentis</name>
    <dbReference type="NCBI Taxonomy" id="426418"/>
    <lineage>
        <taxon>Eukaryota</taxon>
        <taxon>Fungi</taxon>
        <taxon>Dikarya</taxon>
        <taxon>Ascomycota</taxon>
        <taxon>Pezizomycotina</taxon>
        <taxon>Dothideomycetes</taxon>
        <taxon>Pleosporomycetidae</taxon>
        <taxon>Pleosporales</taxon>
        <taxon>Pleosporineae</taxon>
        <taxon>Pleosporaceae</taxon>
        <taxon>Pyrenophora</taxon>
    </lineage>
</organism>
<dbReference type="Gene3D" id="1.25.40.10">
    <property type="entry name" value="Tetratricopeptide repeat domain"/>
    <property type="match status" value="2"/>
</dbReference>
<dbReference type="Pfam" id="PF13374">
    <property type="entry name" value="TPR_10"/>
    <property type="match status" value="1"/>
</dbReference>
<accession>B2W5H2</accession>
<name>B2W5H2_PYRTR</name>
<sequence length="377" mass="41735">MEDRASQLNDNGVYLMRLYRETNNIAYLEEATQTAREAVYSTAEDSPNRPAHLSSLGTCLESQYVESSNIDTLNEAIEVSALAFNLAPQDDPNWAAISDNLGTTLLRRHKRTGKLDDLDAAIKASQQAFNSNAGDDLRRGITSSNLGGQLEIRQTGNESILEKAINATRDALHLTNDSCPDRIGWLSNLGNRLATQYEHNDDMQSLDEAIRITGEAARSIKSDHTDQALISRNLGHGLETRYQRTNDNFDWENARNAFQIAWDCTAGIPSRRVEVAARLMNIMGLQEEFDRAATLAVEGIDLLPTISNRSLQRSDQQYAVSHFSGLATSACSIYLRLGLPEKALEILERGRTVILNQLIGDRSDILSRFGVSPALLL</sequence>
<dbReference type="SUPFAM" id="SSF48452">
    <property type="entry name" value="TPR-like"/>
    <property type="match status" value="1"/>
</dbReference>
<dbReference type="eggNOG" id="KOG4626">
    <property type="taxonomic scope" value="Eukaryota"/>
</dbReference>
<gene>
    <name evidence="1" type="ORF">PTRG_04872</name>
</gene>
<dbReference type="HOGENOM" id="CLU_733924_0_0_1"/>
<dbReference type="AlphaFoldDB" id="B2W5H2"/>
<dbReference type="InParanoid" id="B2W5H2"/>